<evidence type="ECO:0000313" key="2">
    <source>
        <dbReference type="Proteomes" id="UP001056383"/>
    </source>
</evidence>
<dbReference type="EMBL" id="CP095474">
    <property type="protein sequence ID" value="URN16282.1"/>
    <property type="molecule type" value="Genomic_DNA"/>
</dbReference>
<accession>A0ABY4TC50</accession>
<reference evidence="1" key="1">
    <citation type="submission" date="2022-04" db="EMBL/GenBank/DDBJ databases">
        <title>Systematic whole-genome sequencing reveals an unexpected diversity among actinomycetoma pathogens and provides insights into their antibacterial susceptibilities.</title>
        <authorList>
            <person name="Watson A.K."/>
            <person name="Kepplinger B."/>
            <person name="Bakhiet S.M."/>
            <person name="Mhmoud N.A."/>
            <person name="Chapman J."/>
            <person name="Allenby N."/>
            <person name="Mickiewicz K."/>
            <person name="Goodfellow M."/>
            <person name="Fahal A.H."/>
            <person name="Errington J."/>
        </authorList>
    </citation>
    <scope>NUCLEOTIDE SEQUENCE</scope>
    <source>
        <strain evidence="1">SD 504</strain>
    </source>
</reference>
<protein>
    <recommendedName>
        <fullName evidence="3">Lipoprotein</fullName>
    </recommendedName>
</protein>
<dbReference type="Proteomes" id="UP001056383">
    <property type="component" value="Chromosome"/>
</dbReference>
<dbReference type="RefSeq" id="WP_158684311.1">
    <property type="nucleotide sequence ID" value="NZ_CP095474.1"/>
</dbReference>
<sequence length="209" mass="22462">MTLSLLSLLVASCASDVSPAPARHICEVKDSSQEGEVLQRMIGADGFDSQWFKTTTDFSERLRKDLQQKGSKRSTLPVDVCFFSSRSGTDVKSVHVSFFWSASGGPAKGRPHTDEWTEYRVGGVLAESTGIIAELATECRISGSLAADSRQVLLRGRLASPVSDGKRPEAGTKERQVAFLYAMAQRATEALGCENKPLQGAPVVKPGKG</sequence>
<evidence type="ECO:0008006" key="3">
    <source>
        <dbReference type="Google" id="ProtNLM"/>
    </source>
</evidence>
<evidence type="ECO:0000313" key="1">
    <source>
        <dbReference type="EMBL" id="URN16282.1"/>
    </source>
</evidence>
<name>A0ABY4TC50_9ACTN</name>
<gene>
    <name evidence="1" type="ORF">MW084_10335</name>
</gene>
<organism evidence="1 2">
    <name type="scientific">Streptomyces sudanensis</name>
    <dbReference type="NCBI Taxonomy" id="436397"/>
    <lineage>
        <taxon>Bacteria</taxon>
        <taxon>Bacillati</taxon>
        <taxon>Actinomycetota</taxon>
        <taxon>Actinomycetes</taxon>
        <taxon>Kitasatosporales</taxon>
        <taxon>Streptomycetaceae</taxon>
        <taxon>Streptomyces</taxon>
    </lineage>
</organism>
<keyword evidence="2" id="KW-1185">Reference proteome</keyword>
<proteinExistence type="predicted"/>